<name>A0A915K4E3_ROMCU</name>
<proteinExistence type="predicted"/>
<dbReference type="Proteomes" id="UP000887565">
    <property type="component" value="Unplaced"/>
</dbReference>
<sequence length="61" mass="7259">MAMKQYLSTIRLIWSNSSYKLLASVNLLKLRQKFKFSSLESNLQALWKKLSKSIMNLNYMR</sequence>
<organism evidence="1 2">
    <name type="scientific">Romanomermis culicivorax</name>
    <name type="common">Nematode worm</name>
    <dbReference type="NCBI Taxonomy" id="13658"/>
    <lineage>
        <taxon>Eukaryota</taxon>
        <taxon>Metazoa</taxon>
        <taxon>Ecdysozoa</taxon>
        <taxon>Nematoda</taxon>
        <taxon>Enoplea</taxon>
        <taxon>Dorylaimia</taxon>
        <taxon>Mermithida</taxon>
        <taxon>Mermithoidea</taxon>
        <taxon>Mermithidae</taxon>
        <taxon>Romanomermis</taxon>
    </lineage>
</organism>
<evidence type="ECO:0000313" key="2">
    <source>
        <dbReference type="WBParaSite" id="nRc.2.0.1.t33576-RA"/>
    </source>
</evidence>
<keyword evidence="1" id="KW-1185">Reference proteome</keyword>
<protein>
    <submittedName>
        <fullName evidence="2">Uncharacterized protein</fullName>
    </submittedName>
</protein>
<reference evidence="2" key="1">
    <citation type="submission" date="2022-11" db="UniProtKB">
        <authorList>
            <consortium name="WormBaseParasite"/>
        </authorList>
    </citation>
    <scope>IDENTIFICATION</scope>
</reference>
<dbReference type="AlphaFoldDB" id="A0A915K4E3"/>
<accession>A0A915K4E3</accession>
<dbReference type="WBParaSite" id="nRc.2.0.1.t33576-RA">
    <property type="protein sequence ID" value="nRc.2.0.1.t33576-RA"/>
    <property type="gene ID" value="nRc.2.0.1.g33576"/>
</dbReference>
<evidence type="ECO:0000313" key="1">
    <source>
        <dbReference type="Proteomes" id="UP000887565"/>
    </source>
</evidence>